<organism evidence="1 2">
    <name type="scientific">Reticulomyxa filosa</name>
    <dbReference type="NCBI Taxonomy" id="46433"/>
    <lineage>
        <taxon>Eukaryota</taxon>
        <taxon>Sar</taxon>
        <taxon>Rhizaria</taxon>
        <taxon>Retaria</taxon>
        <taxon>Foraminifera</taxon>
        <taxon>Monothalamids</taxon>
        <taxon>Reticulomyxidae</taxon>
        <taxon>Reticulomyxa</taxon>
    </lineage>
</organism>
<feature type="non-terminal residue" evidence="1">
    <location>
        <position position="267"/>
    </location>
</feature>
<accession>X6M6F4</accession>
<reference evidence="1 2" key="1">
    <citation type="journal article" date="2013" name="Curr. Biol.">
        <title>The Genome of the Foraminiferan Reticulomyxa filosa.</title>
        <authorList>
            <person name="Glockner G."/>
            <person name="Hulsmann N."/>
            <person name="Schleicher M."/>
            <person name="Noegel A.A."/>
            <person name="Eichinger L."/>
            <person name="Gallinger C."/>
            <person name="Pawlowski J."/>
            <person name="Sierra R."/>
            <person name="Euteneuer U."/>
            <person name="Pillet L."/>
            <person name="Moustafa A."/>
            <person name="Platzer M."/>
            <person name="Groth M."/>
            <person name="Szafranski K."/>
            <person name="Schliwa M."/>
        </authorList>
    </citation>
    <scope>NUCLEOTIDE SEQUENCE [LARGE SCALE GENOMIC DNA]</scope>
</reference>
<gene>
    <name evidence="1" type="ORF">RFI_28777</name>
</gene>
<dbReference type="Proteomes" id="UP000023152">
    <property type="component" value="Unassembled WGS sequence"/>
</dbReference>
<sequence>MTQSELYHWSVTSDDIYFADNDNDRDILMSVTIDASQDQYVCQSIASHNSNHSSGSSANDASIDLNSYLCRYWVAIQLLNKNGTVLTSSGSSFVVLTICYHDDYICIYVCMFMYGGGGNTDVSYTVYARNDFVKLVDTTVQQTQINPSKNTQQKYVYAVGGDDIFIAKDSNNSSYSWIVVNLSPIVAQNLAVYVSVDRPFADGTQFDEGHQWSGETKNGQLSLMCKFDLNPNLTWTSHTQFYFYITVTVEDNSTSIFTIAVSRPQRF</sequence>
<protein>
    <submittedName>
        <fullName evidence="1">Uncharacterized protein</fullName>
    </submittedName>
</protein>
<dbReference type="EMBL" id="ASPP01024860">
    <property type="protein sequence ID" value="ETO08610.1"/>
    <property type="molecule type" value="Genomic_DNA"/>
</dbReference>
<keyword evidence="2" id="KW-1185">Reference proteome</keyword>
<evidence type="ECO:0000313" key="2">
    <source>
        <dbReference type="Proteomes" id="UP000023152"/>
    </source>
</evidence>
<dbReference type="AlphaFoldDB" id="X6M6F4"/>
<name>X6M6F4_RETFI</name>
<evidence type="ECO:0000313" key="1">
    <source>
        <dbReference type="EMBL" id="ETO08610.1"/>
    </source>
</evidence>
<proteinExistence type="predicted"/>
<comment type="caution">
    <text evidence="1">The sequence shown here is derived from an EMBL/GenBank/DDBJ whole genome shotgun (WGS) entry which is preliminary data.</text>
</comment>